<dbReference type="RefSeq" id="WP_153610262.1">
    <property type="nucleotide sequence ID" value="NZ_CP008787.1"/>
</dbReference>
<evidence type="ECO:0000313" key="1">
    <source>
        <dbReference type="EMBL" id="ALT32023.1"/>
    </source>
</evidence>
<name>A0A0U3AA64_CAMJU</name>
<protein>
    <submittedName>
        <fullName evidence="1">Uncharacterized protein</fullName>
    </submittedName>
</protein>
<dbReference type="EMBL" id="KT868849">
    <property type="protein sequence ID" value="ALT32023.1"/>
    <property type="molecule type" value="Genomic_DNA"/>
</dbReference>
<dbReference type="AlphaFoldDB" id="A0A0U3AA64"/>
<sequence length="46" mass="5621">MEDDLMSDDNLETYFRLLSIPWAYIPFDNDLQCFENFVKDIIIRNF</sequence>
<reference evidence="1" key="1">
    <citation type="journal article" date="2015" name="PLoS ONE">
        <title>Updated Campylobacter jejuni Capsule PCR Multiplex Typing System and Its Application to Clinical Isolates from South and Southeast Asia.</title>
        <authorList>
            <person name="Poly F."/>
            <person name="Serichantalergs O."/>
            <person name="Kuroiwa J."/>
            <person name="Pootong P."/>
            <person name="Mason C."/>
            <person name="Guerry P."/>
            <person name="Parker C.T."/>
        </authorList>
    </citation>
    <scope>NUCLEOTIDE SEQUENCE</scope>
    <source>
        <strain evidence="1">HS21</strain>
    </source>
</reference>
<accession>A0A0U3AA64</accession>
<organism evidence="1">
    <name type="scientific">Campylobacter jejuni subsp. jejuni</name>
    <dbReference type="NCBI Taxonomy" id="32022"/>
    <lineage>
        <taxon>Bacteria</taxon>
        <taxon>Pseudomonadati</taxon>
        <taxon>Campylobacterota</taxon>
        <taxon>Epsilonproteobacteria</taxon>
        <taxon>Campylobacterales</taxon>
        <taxon>Campylobacteraceae</taxon>
        <taxon>Campylobacter</taxon>
    </lineage>
</organism>
<proteinExistence type="predicted"/>